<evidence type="ECO:0000313" key="3">
    <source>
        <dbReference type="Proteomes" id="UP000326799"/>
    </source>
</evidence>
<feature type="compositionally biased region" description="Basic and acidic residues" evidence="1">
    <location>
        <begin position="49"/>
        <end position="58"/>
    </location>
</feature>
<feature type="compositionally biased region" description="Basic and acidic residues" evidence="1">
    <location>
        <begin position="24"/>
        <end position="36"/>
    </location>
</feature>
<sequence length="135" mass="15540">MDLVTKWGHFSKEYKQRRKSTSSTEEHKDGEDHNDQRAFNWLLKSFGRPHNDHPDRRSSGAGNMATDIDEWRRSQKKTSSQEGVPDLKSQEGVSDLRPQEGVSSVRPQEGVSDLRPQEGISDLRTHEQVSDLRRQ</sequence>
<reference evidence="2 3" key="1">
    <citation type="submission" date="2019-04" db="EMBL/GenBank/DDBJ databases">
        <title>Fungal friends and foes A comparative genomics study of 23 Aspergillus species from section Flavi.</title>
        <authorList>
            <consortium name="DOE Joint Genome Institute"/>
            <person name="Kjaerbolling I."/>
            <person name="Vesth T.C."/>
            <person name="Frisvad J.C."/>
            <person name="Nybo J.L."/>
            <person name="Theobald S."/>
            <person name="Kildgaard S."/>
            <person name="Petersen T.I."/>
            <person name="Kuo A."/>
            <person name="Sato A."/>
            <person name="Lyhne E.K."/>
            <person name="Kogle M.E."/>
            <person name="Wiebenga A."/>
            <person name="Kun R.S."/>
            <person name="Lubbers R.J."/>
            <person name="Makela M.R."/>
            <person name="Barry K."/>
            <person name="Chovatia M."/>
            <person name="Clum A."/>
            <person name="Daum C."/>
            <person name="Haridas S."/>
            <person name="He G."/>
            <person name="LaButti K."/>
            <person name="Lipzen A."/>
            <person name="Mondo S."/>
            <person name="Pangilinan J."/>
            <person name="Riley R."/>
            <person name="Salamov A."/>
            <person name="Simmons B.A."/>
            <person name="Magnuson J.K."/>
            <person name="Henrissat B."/>
            <person name="Mortensen U.H."/>
            <person name="Larsen T.O."/>
            <person name="De vries R.P."/>
            <person name="Grigoriev I.V."/>
            <person name="Machida M."/>
            <person name="Baker S.E."/>
            <person name="Andersen M.R."/>
        </authorList>
    </citation>
    <scope>NUCLEOTIDE SEQUENCE [LARGE SCALE GENOMIC DNA]</scope>
    <source>
        <strain evidence="2 3">CBS 126849</strain>
    </source>
</reference>
<name>A0A5N6EPR0_9EURO</name>
<feature type="region of interest" description="Disordered" evidence="1">
    <location>
        <begin position="1"/>
        <end position="135"/>
    </location>
</feature>
<protein>
    <submittedName>
        <fullName evidence="2">Uncharacterized protein</fullName>
    </submittedName>
</protein>
<feature type="compositionally biased region" description="Basic and acidic residues" evidence="1">
    <location>
        <begin position="121"/>
        <end position="135"/>
    </location>
</feature>
<organism evidence="2 3">
    <name type="scientific">Aspergillus novoparasiticus</name>
    <dbReference type="NCBI Taxonomy" id="986946"/>
    <lineage>
        <taxon>Eukaryota</taxon>
        <taxon>Fungi</taxon>
        <taxon>Dikarya</taxon>
        <taxon>Ascomycota</taxon>
        <taxon>Pezizomycotina</taxon>
        <taxon>Eurotiomycetes</taxon>
        <taxon>Eurotiomycetidae</taxon>
        <taxon>Eurotiales</taxon>
        <taxon>Aspergillaceae</taxon>
        <taxon>Aspergillus</taxon>
        <taxon>Aspergillus subgen. Circumdati</taxon>
    </lineage>
</organism>
<dbReference type="EMBL" id="ML733450">
    <property type="protein sequence ID" value="KAB8218390.1"/>
    <property type="molecule type" value="Genomic_DNA"/>
</dbReference>
<accession>A0A5N6EPR0</accession>
<dbReference type="Proteomes" id="UP000326799">
    <property type="component" value="Unassembled WGS sequence"/>
</dbReference>
<proteinExistence type="predicted"/>
<keyword evidence="3" id="KW-1185">Reference proteome</keyword>
<dbReference type="AlphaFoldDB" id="A0A5N6EPR0"/>
<evidence type="ECO:0000256" key="1">
    <source>
        <dbReference type="SAM" id="MobiDB-lite"/>
    </source>
</evidence>
<evidence type="ECO:0000313" key="2">
    <source>
        <dbReference type="EMBL" id="KAB8218390.1"/>
    </source>
</evidence>
<gene>
    <name evidence="2" type="ORF">BDV33DRAFT_175542</name>
</gene>